<proteinExistence type="predicted"/>
<reference evidence="1" key="1">
    <citation type="journal article" date="2015" name="Nature">
        <title>Complex archaea that bridge the gap between prokaryotes and eukaryotes.</title>
        <authorList>
            <person name="Spang A."/>
            <person name="Saw J.H."/>
            <person name="Jorgensen S.L."/>
            <person name="Zaremba-Niedzwiedzka K."/>
            <person name="Martijn J."/>
            <person name="Lind A.E."/>
            <person name="van Eijk R."/>
            <person name="Schleper C."/>
            <person name="Guy L."/>
            <person name="Ettema T.J."/>
        </authorList>
    </citation>
    <scope>NUCLEOTIDE SEQUENCE</scope>
</reference>
<organism evidence="1">
    <name type="scientific">marine sediment metagenome</name>
    <dbReference type="NCBI Taxonomy" id="412755"/>
    <lineage>
        <taxon>unclassified sequences</taxon>
        <taxon>metagenomes</taxon>
        <taxon>ecological metagenomes</taxon>
    </lineage>
</organism>
<gene>
    <name evidence="1" type="ORF">LCGC14_1754720</name>
</gene>
<dbReference type="EMBL" id="LAZR01016237">
    <property type="protein sequence ID" value="KKM05386.1"/>
    <property type="molecule type" value="Genomic_DNA"/>
</dbReference>
<sequence length="76" mass="8850">MDDNRAFFKLIGATQGLLKKRDLRALYTYMLKYSGKILKIEEYCPNHYRIDISWWAKNKNIAPGLVKTILTLGPCK</sequence>
<accession>A0A0F9JI14</accession>
<name>A0A0F9JI14_9ZZZZ</name>
<dbReference type="AlphaFoldDB" id="A0A0F9JI14"/>
<evidence type="ECO:0000313" key="1">
    <source>
        <dbReference type="EMBL" id="KKM05386.1"/>
    </source>
</evidence>
<protein>
    <submittedName>
        <fullName evidence="1">Uncharacterized protein</fullName>
    </submittedName>
</protein>
<comment type="caution">
    <text evidence="1">The sequence shown here is derived from an EMBL/GenBank/DDBJ whole genome shotgun (WGS) entry which is preliminary data.</text>
</comment>